<evidence type="ECO:0000313" key="2">
    <source>
        <dbReference type="EMBL" id="MBM2618036.1"/>
    </source>
</evidence>
<dbReference type="RefSeq" id="WP_203378042.1">
    <property type="nucleotide sequence ID" value="NZ_JAENHP010000006.1"/>
</dbReference>
<dbReference type="Pfam" id="PF04149">
    <property type="entry name" value="DUF397"/>
    <property type="match status" value="1"/>
</dbReference>
<dbReference type="Proteomes" id="UP000632138">
    <property type="component" value="Unassembled WGS sequence"/>
</dbReference>
<reference evidence="2 3" key="1">
    <citation type="submission" date="2021-01" db="EMBL/GenBank/DDBJ databases">
        <title>Actinoplanes sp. nov. LDG1-06 isolated from lichen.</title>
        <authorList>
            <person name="Saeng-In P."/>
            <person name="Phongsopitanun W."/>
            <person name="Kanchanasin P."/>
            <person name="Yuki M."/>
            <person name="Kudo T."/>
            <person name="Ohkuma M."/>
            <person name="Tanasupawat S."/>
        </authorList>
    </citation>
    <scope>NUCLEOTIDE SEQUENCE [LARGE SCALE GENOMIC DNA]</scope>
    <source>
        <strain evidence="2 3">LDG1-06</strain>
    </source>
</reference>
<accession>A0ABS2AFI0</accession>
<evidence type="ECO:0000259" key="1">
    <source>
        <dbReference type="Pfam" id="PF04149"/>
    </source>
</evidence>
<feature type="domain" description="DUF397" evidence="1">
    <location>
        <begin position="8"/>
        <end position="58"/>
    </location>
</feature>
<dbReference type="EMBL" id="JAENHP010000006">
    <property type="protein sequence ID" value="MBM2618036.1"/>
    <property type="molecule type" value="Genomic_DNA"/>
</dbReference>
<evidence type="ECO:0000313" key="3">
    <source>
        <dbReference type="Proteomes" id="UP000632138"/>
    </source>
</evidence>
<name>A0ABS2AFI0_9ACTN</name>
<dbReference type="InterPro" id="IPR007278">
    <property type="entry name" value="DUF397"/>
</dbReference>
<protein>
    <submittedName>
        <fullName evidence="2">DUF397 domain-containing protein</fullName>
    </submittedName>
</protein>
<organism evidence="2 3">
    <name type="scientific">Paractinoplanes ovalisporus</name>
    <dbReference type="NCBI Taxonomy" id="2810368"/>
    <lineage>
        <taxon>Bacteria</taxon>
        <taxon>Bacillati</taxon>
        <taxon>Actinomycetota</taxon>
        <taxon>Actinomycetes</taxon>
        <taxon>Micromonosporales</taxon>
        <taxon>Micromonosporaceae</taxon>
        <taxon>Paractinoplanes</taxon>
    </lineage>
</organism>
<comment type="caution">
    <text evidence="2">The sequence shown here is derived from an EMBL/GenBank/DDBJ whole genome shotgun (WGS) entry which is preliminary data.</text>
</comment>
<sequence length="64" mass="7058">MVEVVPSEWRRSTRCTGGNCIEVAKVDGGYLIRDSKNPDSGQLSFNDAEWDAFVAGVKANDFTF</sequence>
<keyword evidence="3" id="KW-1185">Reference proteome</keyword>
<proteinExistence type="predicted"/>
<gene>
    <name evidence="2" type="ORF">JIG36_20995</name>
</gene>